<comment type="caution">
    <text evidence="2">The sequence shown here is derived from an EMBL/GenBank/DDBJ whole genome shotgun (WGS) entry which is preliminary data.</text>
</comment>
<keyword evidence="3" id="KW-1185">Reference proteome</keyword>
<evidence type="ECO:0000313" key="3">
    <source>
        <dbReference type="Proteomes" id="UP000283509"/>
    </source>
</evidence>
<evidence type="ECO:0000256" key="1">
    <source>
        <dbReference type="SAM" id="MobiDB-lite"/>
    </source>
</evidence>
<dbReference type="AlphaFoldDB" id="A0A3R7MHZ3"/>
<dbReference type="Proteomes" id="UP000283509">
    <property type="component" value="Unassembled WGS sequence"/>
</dbReference>
<reference evidence="2 3" key="2">
    <citation type="submission" date="2019-01" db="EMBL/GenBank/DDBJ databases">
        <title>The decoding of complex shrimp genome reveals the adaptation for benthos swimmer, frequently molting mechanism and breeding impact on genome.</title>
        <authorList>
            <person name="Sun Y."/>
            <person name="Gao Y."/>
            <person name="Yu Y."/>
        </authorList>
    </citation>
    <scope>NUCLEOTIDE SEQUENCE [LARGE SCALE GENOMIC DNA]</scope>
    <source>
        <tissue evidence="2">Muscle</tissue>
    </source>
</reference>
<name>A0A3R7MHZ3_PENVA</name>
<proteinExistence type="predicted"/>
<dbReference type="EMBL" id="QCYY01001573">
    <property type="protein sequence ID" value="ROT77041.1"/>
    <property type="molecule type" value="Genomic_DNA"/>
</dbReference>
<organism evidence="2 3">
    <name type="scientific">Penaeus vannamei</name>
    <name type="common">Whiteleg shrimp</name>
    <name type="synonym">Litopenaeus vannamei</name>
    <dbReference type="NCBI Taxonomy" id="6689"/>
    <lineage>
        <taxon>Eukaryota</taxon>
        <taxon>Metazoa</taxon>
        <taxon>Ecdysozoa</taxon>
        <taxon>Arthropoda</taxon>
        <taxon>Crustacea</taxon>
        <taxon>Multicrustacea</taxon>
        <taxon>Malacostraca</taxon>
        <taxon>Eumalacostraca</taxon>
        <taxon>Eucarida</taxon>
        <taxon>Decapoda</taxon>
        <taxon>Dendrobranchiata</taxon>
        <taxon>Penaeoidea</taxon>
        <taxon>Penaeidae</taxon>
        <taxon>Penaeus</taxon>
    </lineage>
</organism>
<protein>
    <submittedName>
        <fullName evidence="2">Uncharacterized protein</fullName>
    </submittedName>
</protein>
<feature type="compositionally biased region" description="Polar residues" evidence="1">
    <location>
        <begin position="361"/>
        <end position="372"/>
    </location>
</feature>
<reference evidence="2 3" key="1">
    <citation type="submission" date="2018-04" db="EMBL/GenBank/DDBJ databases">
        <authorList>
            <person name="Zhang X."/>
            <person name="Yuan J."/>
            <person name="Li F."/>
            <person name="Xiang J."/>
        </authorList>
    </citation>
    <scope>NUCLEOTIDE SEQUENCE [LARGE SCALE GENOMIC DNA]</scope>
    <source>
        <tissue evidence="2">Muscle</tissue>
    </source>
</reference>
<sequence>MQSTFHLPFSFPFFSPSHLASPFSRSLFSHFPFISRPPPRVLIMLHGTHHRKSIKRVTSGRALASLPLPLCRVSLFHLTSSLPAPPVFACLPSSPHLLFSLSSLAALSLLLSSPLNDVLSARLTLSPHSSLLLSCSSFSFFSPSTFLLIPLTLLILLPHAQAVSHGLIPSHFLFSSPLVLLLSPPYILVRLSLHFSPLKPSHPLLFFAFHRAYADILTLSSRRPHLRASCTINSPFQFRLFTCSLSPPFLSRLQLSSLPYSPTVLTSKRSLSSYHIRHALVLALSSPVTITCPPPSALTALVAIFPSPFFSVRVIDEAEAVAGAFATYSAHAFGDELFPRETWELMLNPHQLFIHPENRTAPGSRNGSSSAVNRAEPNNLYQ</sequence>
<feature type="region of interest" description="Disordered" evidence="1">
    <location>
        <begin position="356"/>
        <end position="382"/>
    </location>
</feature>
<evidence type="ECO:0000313" key="2">
    <source>
        <dbReference type="EMBL" id="ROT77041.1"/>
    </source>
</evidence>
<gene>
    <name evidence="2" type="ORF">C7M84_004329</name>
</gene>
<accession>A0A3R7MHZ3</accession>